<comment type="caution">
    <text evidence="2">The sequence shown here is derived from an EMBL/GenBank/DDBJ whole genome shotgun (WGS) entry which is preliminary data.</text>
</comment>
<name>A0ABD2Q5K8_9PLAT</name>
<sequence length="206" mass="22717">MEFFKQDFAEHSFQRESSTSERKMESFLCDSLPQGFWANKVENLWNCMPPTHHSSPIQHNFSALAVHNIVNNLHQQQQQQGSPSKTGSSFVEKDTTQSSGSPPSCAGVLKFTVSSMTTNDGTSNSTSSDLDVQGKAADSAGESEFCKNSSELELERFGLYSCHVCNFTGECVCSAATYVFVAQMRKPIIVSEKELLFTKLKEACVT</sequence>
<accession>A0ABD2Q5K8</accession>
<dbReference type="AlphaFoldDB" id="A0ABD2Q5K8"/>
<gene>
    <name evidence="2" type="ORF">Ciccas_006490</name>
</gene>
<evidence type="ECO:0000313" key="2">
    <source>
        <dbReference type="EMBL" id="KAL3314880.1"/>
    </source>
</evidence>
<proteinExistence type="predicted"/>
<reference evidence="2 3" key="1">
    <citation type="submission" date="2024-11" db="EMBL/GenBank/DDBJ databases">
        <title>Adaptive evolution of stress response genes in parasites aligns with host niche diversity.</title>
        <authorList>
            <person name="Hahn C."/>
            <person name="Resl P."/>
        </authorList>
    </citation>
    <scope>NUCLEOTIDE SEQUENCE [LARGE SCALE GENOMIC DNA]</scope>
    <source>
        <strain evidence="2">EGGRZ-B1_66</strain>
        <tissue evidence="2">Body</tissue>
    </source>
</reference>
<evidence type="ECO:0000313" key="3">
    <source>
        <dbReference type="Proteomes" id="UP001626550"/>
    </source>
</evidence>
<dbReference type="EMBL" id="JBJKFK010000880">
    <property type="protein sequence ID" value="KAL3314880.1"/>
    <property type="molecule type" value="Genomic_DNA"/>
</dbReference>
<protein>
    <submittedName>
        <fullName evidence="2">Uncharacterized protein</fullName>
    </submittedName>
</protein>
<feature type="region of interest" description="Disordered" evidence="1">
    <location>
        <begin position="75"/>
        <end position="104"/>
    </location>
</feature>
<evidence type="ECO:0000256" key="1">
    <source>
        <dbReference type="SAM" id="MobiDB-lite"/>
    </source>
</evidence>
<dbReference type="Proteomes" id="UP001626550">
    <property type="component" value="Unassembled WGS sequence"/>
</dbReference>
<keyword evidence="3" id="KW-1185">Reference proteome</keyword>
<organism evidence="2 3">
    <name type="scientific">Cichlidogyrus casuarinus</name>
    <dbReference type="NCBI Taxonomy" id="1844966"/>
    <lineage>
        <taxon>Eukaryota</taxon>
        <taxon>Metazoa</taxon>
        <taxon>Spiralia</taxon>
        <taxon>Lophotrochozoa</taxon>
        <taxon>Platyhelminthes</taxon>
        <taxon>Monogenea</taxon>
        <taxon>Monopisthocotylea</taxon>
        <taxon>Dactylogyridea</taxon>
        <taxon>Ancyrocephalidae</taxon>
        <taxon>Cichlidogyrus</taxon>
    </lineage>
</organism>